<accession>A0A9D4U6Y2</accession>
<dbReference type="PANTHER" id="PTHR33083:SF123">
    <property type="entry name" value="EXPRESSED PROTEIN"/>
    <property type="match status" value="1"/>
</dbReference>
<dbReference type="AlphaFoldDB" id="A0A9D4U6Y2"/>
<evidence type="ECO:0000313" key="3">
    <source>
        <dbReference type="EMBL" id="KAI5062689.1"/>
    </source>
</evidence>
<dbReference type="PANTHER" id="PTHR33083">
    <property type="entry name" value="EXPRESSED PROTEIN"/>
    <property type="match status" value="1"/>
</dbReference>
<dbReference type="InterPro" id="IPR007608">
    <property type="entry name" value="Senescence_reg_S40"/>
</dbReference>
<dbReference type="GO" id="GO:0010150">
    <property type="term" value="P:leaf senescence"/>
    <property type="evidence" value="ECO:0007669"/>
    <property type="project" value="UniProtKB-ARBA"/>
</dbReference>
<name>A0A9D4U6Y2_ADICA</name>
<evidence type="ECO:0000256" key="1">
    <source>
        <dbReference type="ARBA" id="ARBA00034773"/>
    </source>
</evidence>
<dbReference type="OrthoDB" id="672058at2759"/>
<evidence type="ECO:0000313" key="4">
    <source>
        <dbReference type="Proteomes" id="UP000886520"/>
    </source>
</evidence>
<gene>
    <name evidence="3" type="ORF">GOP47_0023228</name>
</gene>
<feature type="region of interest" description="Disordered" evidence="2">
    <location>
        <begin position="78"/>
        <end position="106"/>
    </location>
</feature>
<dbReference type="EMBL" id="JABFUD020000022">
    <property type="protein sequence ID" value="KAI5062689.1"/>
    <property type="molecule type" value="Genomic_DNA"/>
</dbReference>
<dbReference type="Proteomes" id="UP000886520">
    <property type="component" value="Chromosome 22"/>
</dbReference>
<comment type="similarity">
    <text evidence="1">Belongs to the senescence regulator S40 family.</text>
</comment>
<proteinExistence type="inferred from homology"/>
<evidence type="ECO:0000256" key="2">
    <source>
        <dbReference type="SAM" id="MobiDB-lite"/>
    </source>
</evidence>
<reference evidence="3" key="1">
    <citation type="submission" date="2021-01" db="EMBL/GenBank/DDBJ databases">
        <title>Adiantum capillus-veneris genome.</title>
        <authorList>
            <person name="Fang Y."/>
            <person name="Liao Q."/>
        </authorList>
    </citation>
    <scope>NUCLEOTIDE SEQUENCE</scope>
    <source>
        <strain evidence="3">H3</strain>
        <tissue evidence="3">Leaf</tissue>
    </source>
</reference>
<keyword evidence="4" id="KW-1185">Reference proteome</keyword>
<protein>
    <submittedName>
        <fullName evidence="3">Uncharacterized protein</fullName>
    </submittedName>
</protein>
<organism evidence="3 4">
    <name type="scientific">Adiantum capillus-veneris</name>
    <name type="common">Maidenhair fern</name>
    <dbReference type="NCBI Taxonomy" id="13818"/>
    <lineage>
        <taxon>Eukaryota</taxon>
        <taxon>Viridiplantae</taxon>
        <taxon>Streptophyta</taxon>
        <taxon>Embryophyta</taxon>
        <taxon>Tracheophyta</taxon>
        <taxon>Polypodiopsida</taxon>
        <taxon>Polypodiidae</taxon>
        <taxon>Polypodiales</taxon>
        <taxon>Pteridineae</taxon>
        <taxon>Pteridaceae</taxon>
        <taxon>Vittarioideae</taxon>
        <taxon>Adiantum</taxon>
    </lineage>
</organism>
<dbReference type="Pfam" id="PF04520">
    <property type="entry name" value="Senescence_reg"/>
    <property type="match status" value="1"/>
</dbReference>
<sequence length="177" mass="18901">MAIDCIAGSQQTSLLGYLGDGGPDLELSEQDIWEAAEMAAISCRSSYVQSKLKSAAGSMAHSSGVIIEQRFSAPMGIPKSSCTARLDTERGGEEEEDGDGDATINVKRTDSEGVGAASKGWETTWVAPHEIAAGQRFASRRQVMAFSMVEGPGRTLKGRDLTNLRNAVMWHTIGFSE</sequence>
<comment type="caution">
    <text evidence="3">The sequence shown here is derived from an EMBL/GenBank/DDBJ whole genome shotgun (WGS) entry which is preliminary data.</text>
</comment>